<gene>
    <name evidence="10" type="ORF">Q7514_13050</name>
</gene>
<evidence type="ECO:0000256" key="1">
    <source>
        <dbReference type="ARBA" id="ARBA00004651"/>
    </source>
</evidence>
<dbReference type="InterPro" id="IPR011701">
    <property type="entry name" value="MFS"/>
</dbReference>
<keyword evidence="6 8" id="KW-0472">Membrane</keyword>
<dbReference type="PROSITE" id="PS50850">
    <property type="entry name" value="MFS"/>
    <property type="match status" value="1"/>
</dbReference>
<dbReference type="SUPFAM" id="SSF103473">
    <property type="entry name" value="MFS general substrate transporter"/>
    <property type="match status" value="1"/>
</dbReference>
<feature type="domain" description="Major facilitator superfamily (MFS) profile" evidence="9">
    <location>
        <begin position="23"/>
        <end position="468"/>
    </location>
</feature>
<reference evidence="10 11" key="1">
    <citation type="submission" date="2023-07" db="EMBL/GenBank/DDBJ databases">
        <authorList>
            <person name="Girao M."/>
            <person name="Carvalho M.F."/>
        </authorList>
    </citation>
    <scope>NUCLEOTIDE SEQUENCE [LARGE SCALE GENOMIC DNA]</scope>
    <source>
        <strain evidence="10 11">YIM65754</strain>
    </source>
</reference>
<evidence type="ECO:0000256" key="8">
    <source>
        <dbReference type="SAM" id="Phobius"/>
    </source>
</evidence>
<feature type="transmembrane region" description="Helical" evidence="8">
    <location>
        <begin position="440"/>
        <end position="460"/>
    </location>
</feature>
<feature type="transmembrane region" description="Helical" evidence="8">
    <location>
        <begin position="278"/>
        <end position="298"/>
    </location>
</feature>
<proteinExistence type="predicted"/>
<feature type="transmembrane region" description="Helical" evidence="8">
    <location>
        <begin position="310"/>
        <end position="330"/>
    </location>
</feature>
<feature type="transmembrane region" description="Helical" evidence="8">
    <location>
        <begin position="90"/>
        <end position="108"/>
    </location>
</feature>
<feature type="transmembrane region" description="Helical" evidence="8">
    <location>
        <begin position="149"/>
        <end position="174"/>
    </location>
</feature>
<feature type="transmembrane region" description="Helical" evidence="8">
    <location>
        <begin position="210"/>
        <end position="228"/>
    </location>
</feature>
<feature type="transmembrane region" description="Helical" evidence="8">
    <location>
        <begin position="21"/>
        <end position="41"/>
    </location>
</feature>
<keyword evidence="2" id="KW-0813">Transport</keyword>
<evidence type="ECO:0000256" key="3">
    <source>
        <dbReference type="ARBA" id="ARBA00022475"/>
    </source>
</evidence>
<protein>
    <submittedName>
        <fullName evidence="10">MFS transporter</fullName>
    </submittedName>
</protein>
<feature type="region of interest" description="Disordered" evidence="7">
    <location>
        <begin position="468"/>
        <end position="489"/>
    </location>
</feature>
<feature type="transmembrane region" description="Helical" evidence="8">
    <location>
        <begin position="114"/>
        <end position="137"/>
    </location>
</feature>
<evidence type="ECO:0000256" key="5">
    <source>
        <dbReference type="ARBA" id="ARBA00022989"/>
    </source>
</evidence>
<name>A0ABU7LA77_9NOCA</name>
<sequence length="489" mass="50629">MAEFAPTHDITRRRPQTLRTGMVLAIVLVSYFMIVLDNSIIFTGLPQIQADMGLSPGGLAWAQNAYTLVFGGLLLLGARAGDLLGRRRMFVVGLVLFGFASFLVGTAQSETWIIAARAFQGIGAAIVAPASLALITATFPAGRERTRAVAAYGTTAGLGASLGLVVGGALASALSWRAGFFINVPLAIILILAACKYLPAFEAHEGRFDLTGAIASTLGMGALVYGIINAGEQGWTDPVTTWPIALGAAVLIVFVVNERRAKQPILPLRLFASAERSGAAVVRLLFAGTMIAFFFFTTQFFQGVYGWTPLQAGLGFLPMSLVQFVSSLFVSRLTRRFGSAPVLVVGLTLVTAGMAWMTQLTGEAPFLAGAVGPLVLLGLGQGLAFGPLTAAGIAGARAEDAGAASGLVNTAHQLGSTLGVAILTAVAAGAVTLEQHVIDAYLGGTVMLVLALMVAGITLAPHSFPRARQSPATTIADGGSRDARGKEGR</sequence>
<dbReference type="Pfam" id="PF07690">
    <property type="entry name" value="MFS_1"/>
    <property type="match status" value="1"/>
</dbReference>
<dbReference type="InterPro" id="IPR020846">
    <property type="entry name" value="MFS_dom"/>
</dbReference>
<feature type="compositionally biased region" description="Basic and acidic residues" evidence="7">
    <location>
        <begin position="479"/>
        <end position="489"/>
    </location>
</feature>
<evidence type="ECO:0000259" key="9">
    <source>
        <dbReference type="PROSITE" id="PS50850"/>
    </source>
</evidence>
<keyword evidence="4 8" id="KW-0812">Transmembrane</keyword>
<dbReference type="Proteomes" id="UP001336020">
    <property type="component" value="Unassembled WGS sequence"/>
</dbReference>
<dbReference type="PANTHER" id="PTHR42718">
    <property type="entry name" value="MAJOR FACILITATOR SUPERFAMILY MULTIDRUG TRANSPORTER MFSC"/>
    <property type="match status" value="1"/>
</dbReference>
<dbReference type="InterPro" id="IPR036259">
    <property type="entry name" value="MFS_trans_sf"/>
</dbReference>
<dbReference type="EMBL" id="JAUTXY010000005">
    <property type="protein sequence ID" value="MEE2058449.1"/>
    <property type="molecule type" value="Genomic_DNA"/>
</dbReference>
<evidence type="ECO:0000313" key="10">
    <source>
        <dbReference type="EMBL" id="MEE2058449.1"/>
    </source>
</evidence>
<comment type="subcellular location">
    <subcellularLocation>
        <location evidence="1">Cell membrane</location>
        <topology evidence="1">Multi-pass membrane protein</topology>
    </subcellularLocation>
</comment>
<evidence type="ECO:0000256" key="4">
    <source>
        <dbReference type="ARBA" id="ARBA00022692"/>
    </source>
</evidence>
<dbReference type="RefSeq" id="WP_330133696.1">
    <property type="nucleotide sequence ID" value="NZ_JAUTXY010000005.1"/>
</dbReference>
<keyword evidence="11" id="KW-1185">Reference proteome</keyword>
<feature type="transmembrane region" description="Helical" evidence="8">
    <location>
        <begin position="240"/>
        <end position="257"/>
    </location>
</feature>
<evidence type="ECO:0000256" key="6">
    <source>
        <dbReference type="ARBA" id="ARBA00023136"/>
    </source>
</evidence>
<keyword evidence="5 8" id="KW-1133">Transmembrane helix</keyword>
<accession>A0ABU7LA77</accession>
<organism evidence="10 11">
    <name type="scientific">Rhodococcus artemisiae</name>
    <dbReference type="NCBI Taxonomy" id="714159"/>
    <lineage>
        <taxon>Bacteria</taxon>
        <taxon>Bacillati</taxon>
        <taxon>Actinomycetota</taxon>
        <taxon>Actinomycetes</taxon>
        <taxon>Mycobacteriales</taxon>
        <taxon>Nocardiaceae</taxon>
        <taxon>Rhodococcus</taxon>
    </lineage>
</organism>
<evidence type="ECO:0000256" key="2">
    <source>
        <dbReference type="ARBA" id="ARBA00022448"/>
    </source>
</evidence>
<feature type="transmembrane region" description="Helical" evidence="8">
    <location>
        <begin position="61"/>
        <end position="78"/>
    </location>
</feature>
<feature type="transmembrane region" description="Helical" evidence="8">
    <location>
        <begin position="414"/>
        <end position="434"/>
    </location>
</feature>
<keyword evidence="3" id="KW-1003">Cell membrane</keyword>
<evidence type="ECO:0000313" key="11">
    <source>
        <dbReference type="Proteomes" id="UP001336020"/>
    </source>
</evidence>
<comment type="caution">
    <text evidence="10">The sequence shown here is derived from an EMBL/GenBank/DDBJ whole genome shotgun (WGS) entry which is preliminary data.</text>
</comment>
<dbReference type="CDD" id="cd17321">
    <property type="entry name" value="MFS_MMR_MDR_like"/>
    <property type="match status" value="1"/>
</dbReference>
<feature type="transmembrane region" description="Helical" evidence="8">
    <location>
        <begin position="180"/>
        <end position="198"/>
    </location>
</feature>
<dbReference type="Gene3D" id="1.20.1720.10">
    <property type="entry name" value="Multidrug resistance protein D"/>
    <property type="match status" value="1"/>
</dbReference>
<dbReference type="Gene3D" id="1.20.1250.20">
    <property type="entry name" value="MFS general substrate transporter like domains"/>
    <property type="match status" value="1"/>
</dbReference>
<feature type="transmembrane region" description="Helical" evidence="8">
    <location>
        <begin position="337"/>
        <end position="358"/>
    </location>
</feature>
<evidence type="ECO:0000256" key="7">
    <source>
        <dbReference type="SAM" id="MobiDB-lite"/>
    </source>
</evidence>
<feature type="transmembrane region" description="Helical" evidence="8">
    <location>
        <begin position="370"/>
        <end position="393"/>
    </location>
</feature>
<dbReference type="PANTHER" id="PTHR42718:SF46">
    <property type="entry name" value="BLR6921 PROTEIN"/>
    <property type="match status" value="1"/>
</dbReference>